<proteinExistence type="inferred from homology"/>
<dbReference type="Gene3D" id="3.60.15.10">
    <property type="entry name" value="Ribonuclease Z/Hydroxyacylglutathione hydrolase-like"/>
    <property type="match status" value="1"/>
</dbReference>
<dbReference type="PANTHER" id="PTHR42978">
    <property type="entry name" value="QUORUM-QUENCHING LACTONASE YTNP-RELATED-RELATED"/>
    <property type="match status" value="1"/>
</dbReference>
<evidence type="ECO:0000256" key="4">
    <source>
        <dbReference type="ARBA" id="ARBA00022833"/>
    </source>
</evidence>
<reference evidence="6" key="2">
    <citation type="submission" date="2025-08" db="UniProtKB">
        <authorList>
            <consortium name="RefSeq"/>
        </authorList>
    </citation>
    <scope>IDENTIFICATION</scope>
</reference>
<dbReference type="AlphaFoldDB" id="A0AAJ8DZH3"/>
<evidence type="ECO:0000313" key="6">
    <source>
        <dbReference type="RefSeq" id="XP_059601805.1"/>
    </source>
</evidence>
<dbReference type="SUPFAM" id="SSF56281">
    <property type="entry name" value="Metallo-hydrolase/oxidoreductase"/>
    <property type="match status" value="1"/>
</dbReference>
<name>A0AAJ8DZH3_ASPNG</name>
<evidence type="ECO:0000259" key="5">
    <source>
        <dbReference type="SMART" id="SM00849"/>
    </source>
</evidence>
<dbReference type="GeneID" id="4985584"/>
<protein>
    <recommendedName>
        <fullName evidence="5">Metallo-beta-lactamase domain-containing protein</fullName>
    </recommendedName>
</protein>
<organism evidence="6">
    <name type="scientific">Aspergillus niger</name>
    <dbReference type="NCBI Taxonomy" id="5061"/>
    <lineage>
        <taxon>Eukaryota</taxon>
        <taxon>Fungi</taxon>
        <taxon>Dikarya</taxon>
        <taxon>Ascomycota</taxon>
        <taxon>Pezizomycotina</taxon>
        <taxon>Eurotiomycetes</taxon>
        <taxon>Eurotiomycetidae</taxon>
        <taxon>Eurotiales</taxon>
        <taxon>Aspergillaceae</taxon>
        <taxon>Aspergillus</taxon>
        <taxon>Aspergillus subgen. Circumdati</taxon>
    </lineage>
</organism>
<evidence type="ECO:0000256" key="2">
    <source>
        <dbReference type="ARBA" id="ARBA00022723"/>
    </source>
</evidence>
<dbReference type="PANTHER" id="PTHR42978:SF5">
    <property type="entry name" value="METALLO-BETA-LACTAMASE DOMAIN-CONTAINING PROTEIN"/>
    <property type="match status" value="1"/>
</dbReference>
<sequence>MTPHFLETPPWHHYKCCSIRTIGFVVTEHKLGVDHLPSPNINRKNLYTPYATLIESICGARLDLPAEQFITPKIPGYDRLAVPSYSFLITHPSGQRLLFDLSLRKDFQNLAPPFRDLCTDPESDWKVYAPHSVSDVLVENGVPLEEINAIIWSHYHFDHTGDPSLFPGTTDLVVGPTFTSRFAPGYPGKSDAPVRSSDWRGRSLREMDFDQHPGKVTIGRFKAIDWFRDGSFYLLHTPGHTPEHMCGLARVQPESFILMGGDCAHHPGEFRPSKQSPIPEIIQPSPLPSHPQYGRICPGHIFTQPGYKSGSTDTPFFISAPEYTHDPDQCCWTVDGIAEFDASEQVLVLIAHDHSMFPVLRGEEDDGIGWFFPKRSLDKWKEADLKKKGKWMFLGDFEVTSTEN</sequence>
<comment type="similarity">
    <text evidence="1">Belongs to the metallo-beta-lactamase superfamily.</text>
</comment>
<dbReference type="Pfam" id="PF00753">
    <property type="entry name" value="Lactamase_B"/>
    <property type="match status" value="1"/>
</dbReference>
<dbReference type="VEuPathDB" id="FungiDB:An12g02330"/>
<evidence type="ECO:0000256" key="1">
    <source>
        <dbReference type="ARBA" id="ARBA00007749"/>
    </source>
</evidence>
<dbReference type="InterPro" id="IPR036866">
    <property type="entry name" value="RibonucZ/Hydroxyglut_hydro"/>
</dbReference>
<dbReference type="InterPro" id="IPR001279">
    <property type="entry name" value="Metallo-B-lactamas"/>
</dbReference>
<dbReference type="SMART" id="SM00849">
    <property type="entry name" value="Lactamase_B"/>
    <property type="match status" value="1"/>
</dbReference>
<evidence type="ECO:0000256" key="3">
    <source>
        <dbReference type="ARBA" id="ARBA00022801"/>
    </source>
</evidence>
<dbReference type="CDD" id="cd07730">
    <property type="entry name" value="metallo-hydrolase-like_MBL-fold"/>
    <property type="match status" value="1"/>
</dbReference>
<keyword evidence="4" id="KW-0862">Zinc</keyword>
<dbReference type="KEGG" id="ang:An12g02330"/>
<accession>A0AAJ8DZH3</accession>
<dbReference type="InterPro" id="IPR051013">
    <property type="entry name" value="MBL_superfamily_lactonases"/>
</dbReference>
<keyword evidence="2" id="KW-0479">Metal-binding</keyword>
<keyword evidence="3" id="KW-0378">Hydrolase</keyword>
<dbReference type="GO" id="GO:0016787">
    <property type="term" value="F:hydrolase activity"/>
    <property type="evidence" value="ECO:0007669"/>
    <property type="project" value="UniProtKB-KW"/>
</dbReference>
<dbReference type="GO" id="GO:0046872">
    <property type="term" value="F:metal ion binding"/>
    <property type="evidence" value="ECO:0007669"/>
    <property type="project" value="UniProtKB-KW"/>
</dbReference>
<dbReference type="RefSeq" id="XP_059601805.1">
    <property type="nucleotide sequence ID" value="XM_059750739.1"/>
</dbReference>
<reference evidence="6" key="1">
    <citation type="submission" date="2025-02" db="EMBL/GenBank/DDBJ databases">
        <authorList>
            <consortium name="NCBI Genome Project"/>
        </authorList>
    </citation>
    <scope>NUCLEOTIDE SEQUENCE</scope>
</reference>
<feature type="domain" description="Metallo-beta-lactamase" evidence="5">
    <location>
        <begin position="83"/>
        <end position="300"/>
    </location>
</feature>
<gene>
    <name evidence="6" type="ORF">An12g02330</name>
</gene>